<protein>
    <submittedName>
        <fullName evidence="2">Uncharacterized protein</fullName>
    </submittedName>
</protein>
<reference evidence="2" key="1">
    <citation type="submission" date="2022-07" db="EMBL/GenBank/DDBJ databases">
        <title>Taxonomy of Aspergillus series Nigri: significant species reduction supported by multi-species coalescent approaches.</title>
        <authorList>
            <person name="Bian C."/>
            <person name="Kusuya Y."/>
            <person name="Sklenar F."/>
            <person name="D'hooge E."/>
            <person name="Yaguchi T."/>
            <person name="Takahashi H."/>
            <person name="Hubka V."/>
        </authorList>
    </citation>
    <scope>NUCLEOTIDE SEQUENCE</scope>
    <source>
        <strain evidence="2">CBS 733.88</strain>
    </source>
</reference>
<organism evidence="2 3">
    <name type="scientific">Aspergillus brasiliensis</name>
    <dbReference type="NCBI Taxonomy" id="319629"/>
    <lineage>
        <taxon>Eukaryota</taxon>
        <taxon>Fungi</taxon>
        <taxon>Dikarya</taxon>
        <taxon>Ascomycota</taxon>
        <taxon>Pezizomycotina</taxon>
        <taxon>Eurotiomycetes</taxon>
        <taxon>Eurotiomycetidae</taxon>
        <taxon>Eurotiales</taxon>
        <taxon>Aspergillaceae</taxon>
        <taxon>Aspergillus</taxon>
        <taxon>Aspergillus subgen. Circumdati</taxon>
    </lineage>
</organism>
<proteinExistence type="predicted"/>
<feature type="region of interest" description="Disordered" evidence="1">
    <location>
        <begin position="1"/>
        <end position="43"/>
    </location>
</feature>
<dbReference type="Proteomes" id="UP001143548">
    <property type="component" value="Unassembled WGS sequence"/>
</dbReference>
<gene>
    <name evidence="2" type="ORF">AbraCBS73388_008123</name>
</gene>
<sequence length="153" mass="17537">MVCYDDAEIDYASQISELSSKEEGNSSEEAEYSSESDSSVEGDDIAKAEKWCEKALGPSRMREQDIWVQRLAETYEYADSHKKAFKKMAGGSKLLQRMGDIDLERHGEVLVRLASLARDEDQALQYLKEALKTERQQYRRTELDDLVFEALKL</sequence>
<evidence type="ECO:0000313" key="2">
    <source>
        <dbReference type="EMBL" id="GKZ22178.1"/>
    </source>
</evidence>
<accession>A0A9W5YTD6</accession>
<evidence type="ECO:0000313" key="3">
    <source>
        <dbReference type="Proteomes" id="UP001143548"/>
    </source>
</evidence>
<comment type="caution">
    <text evidence="2">The sequence shown here is derived from an EMBL/GenBank/DDBJ whole genome shotgun (WGS) entry which is preliminary data.</text>
</comment>
<dbReference type="AlphaFoldDB" id="A0A9W5YTD6"/>
<feature type="compositionally biased region" description="Acidic residues" evidence="1">
    <location>
        <begin position="25"/>
        <end position="43"/>
    </location>
</feature>
<evidence type="ECO:0000256" key="1">
    <source>
        <dbReference type="SAM" id="MobiDB-lite"/>
    </source>
</evidence>
<name>A0A9W5YTD6_9EURO</name>
<dbReference type="EMBL" id="BROQ01000048">
    <property type="protein sequence ID" value="GKZ22178.1"/>
    <property type="molecule type" value="Genomic_DNA"/>
</dbReference>